<feature type="region of interest" description="Disordered" evidence="1">
    <location>
        <begin position="1"/>
        <end position="44"/>
    </location>
</feature>
<dbReference type="KEGG" id="nai:NECAME_09644"/>
<dbReference type="Proteomes" id="UP000053676">
    <property type="component" value="Unassembled WGS sequence"/>
</dbReference>
<protein>
    <submittedName>
        <fullName evidence="2">Uncharacterized protein</fullName>
    </submittedName>
</protein>
<organism evidence="2 3">
    <name type="scientific">Necator americanus</name>
    <name type="common">Human hookworm</name>
    <dbReference type="NCBI Taxonomy" id="51031"/>
    <lineage>
        <taxon>Eukaryota</taxon>
        <taxon>Metazoa</taxon>
        <taxon>Ecdysozoa</taxon>
        <taxon>Nematoda</taxon>
        <taxon>Chromadorea</taxon>
        <taxon>Rhabditida</taxon>
        <taxon>Rhabditina</taxon>
        <taxon>Rhabditomorpha</taxon>
        <taxon>Strongyloidea</taxon>
        <taxon>Ancylostomatidae</taxon>
        <taxon>Bunostominae</taxon>
        <taxon>Necator</taxon>
    </lineage>
</organism>
<name>W2TFK3_NECAM</name>
<proteinExistence type="predicted"/>
<dbReference type="EMBL" id="KI659351">
    <property type="protein sequence ID" value="ETN79777.1"/>
    <property type="molecule type" value="Genomic_DNA"/>
</dbReference>
<keyword evidence="3" id="KW-1185">Reference proteome</keyword>
<dbReference type="OrthoDB" id="5876014at2759"/>
<sequence>MQKAKEEEEKRLQREQAEREAAEARERERLRTYRPHASAKKQPTMSHLDYTAVFGARPKIARTPDHIVNRSAYYQ</sequence>
<evidence type="ECO:0000313" key="3">
    <source>
        <dbReference type="Proteomes" id="UP000053676"/>
    </source>
</evidence>
<evidence type="ECO:0000256" key="1">
    <source>
        <dbReference type="SAM" id="MobiDB-lite"/>
    </source>
</evidence>
<dbReference type="AlphaFoldDB" id="W2TFK3"/>
<feature type="compositionally biased region" description="Basic and acidic residues" evidence="1">
    <location>
        <begin position="1"/>
        <end position="31"/>
    </location>
</feature>
<gene>
    <name evidence="2" type="ORF">NECAME_09644</name>
</gene>
<accession>W2TFK3</accession>
<evidence type="ECO:0000313" key="2">
    <source>
        <dbReference type="EMBL" id="ETN79777.1"/>
    </source>
</evidence>
<reference evidence="2" key="1">
    <citation type="submission" date="2013-04" db="EMBL/GenBank/DDBJ databases">
        <title>Draft genome of the hookworm Necator americanus.</title>
        <authorList>
            <person name="Mitreva M."/>
        </authorList>
    </citation>
    <scope>NUCLEOTIDE SEQUENCE</scope>
</reference>